<dbReference type="RefSeq" id="WP_276325765.1">
    <property type="nucleotide sequence ID" value="NZ_JACHIT010000001.1"/>
</dbReference>
<reference evidence="1 2" key="1">
    <citation type="submission" date="2020-08" db="EMBL/GenBank/DDBJ databases">
        <title>Sequencing the genomes of 1000 actinobacteria strains.</title>
        <authorList>
            <person name="Klenk H.-P."/>
        </authorList>
    </citation>
    <scope>NUCLEOTIDE SEQUENCE [LARGE SCALE GENOMIC DNA]</scope>
    <source>
        <strain evidence="1 2">DSM 43582</strain>
    </source>
</reference>
<dbReference type="EMBL" id="JACHIT010000001">
    <property type="protein sequence ID" value="MBB5912175.1"/>
    <property type="molecule type" value="Genomic_DNA"/>
</dbReference>
<proteinExistence type="predicted"/>
<evidence type="ECO:0000313" key="2">
    <source>
        <dbReference type="Proteomes" id="UP000540412"/>
    </source>
</evidence>
<dbReference type="AlphaFoldDB" id="A0A7W9PA51"/>
<organism evidence="1 2">
    <name type="scientific">Nocardia transvalensis</name>
    <dbReference type="NCBI Taxonomy" id="37333"/>
    <lineage>
        <taxon>Bacteria</taxon>
        <taxon>Bacillati</taxon>
        <taxon>Actinomycetota</taxon>
        <taxon>Actinomycetes</taxon>
        <taxon>Mycobacteriales</taxon>
        <taxon>Nocardiaceae</taxon>
        <taxon>Nocardia</taxon>
    </lineage>
</organism>
<gene>
    <name evidence="1" type="ORF">BJY24_001042</name>
</gene>
<protein>
    <submittedName>
        <fullName evidence="1">Uncharacterized protein</fullName>
    </submittedName>
</protein>
<accession>A0A7W9PA51</accession>
<name>A0A7W9PA51_9NOCA</name>
<comment type="caution">
    <text evidence="1">The sequence shown here is derived from an EMBL/GenBank/DDBJ whole genome shotgun (WGS) entry which is preliminary data.</text>
</comment>
<keyword evidence="2" id="KW-1185">Reference proteome</keyword>
<sequence>MRTQTGGGHLIMVISYLHTIAEAVDDVLWLELRPPDPQPDG</sequence>
<evidence type="ECO:0000313" key="1">
    <source>
        <dbReference type="EMBL" id="MBB5912175.1"/>
    </source>
</evidence>
<dbReference type="Proteomes" id="UP000540412">
    <property type="component" value="Unassembled WGS sequence"/>
</dbReference>